<keyword evidence="4" id="KW-0539">Nucleus</keyword>
<dbReference type="PANTHER" id="PTHR31344">
    <property type="entry name" value="NUCLEAR PORE COMPLEX PROTEIN NUP205"/>
    <property type="match status" value="1"/>
</dbReference>
<comment type="caution">
    <text evidence="5">The sequence shown here is derived from an EMBL/GenBank/DDBJ whole genome shotgun (WGS) entry which is preliminary data.</text>
</comment>
<comment type="subcellular location">
    <subcellularLocation>
        <location evidence="1">Nucleus</location>
    </subcellularLocation>
</comment>
<gene>
    <name evidence="5" type="ORF">DM01DRAFT_1406481</name>
</gene>
<sequence>MSGEHFHSLVCKARIDPDAASSLAQQLPIYKDDLIKLLDNHPRNPTDRDAVKKGTMMIKSVERHLDDTFINEALFLSDILDLNEIDAVHLLSQAKSTMPSDANPIEVAVFLYYDDHVYLLAALDVLLSSIRDPSVNKESRSIFRNIAQSLMTSEIPKHSSFVAKLIATSDTLRTLEEKISESGGMPLQGTSLGNLGDASNHKRLERIKDERVYLVQIIYHLAASFDFQHQDIFRILDTLRLMDLTDITVCHWLAIVLAILSSHHFVSDAINQARSSDPHTSDAMDVTPSPLSSPDLHNRSMDLTFDCLQSDVGFIDSFHQDFTSKLWKVPALKATVAIQWVAFLASARQLYPSVNDLSITTSINLEEYFDAAIDTKALVFLNDFVLYFQQPDANTDIDRHVIKTAVIEERRFALDQDAPMDSSDFTLYNAFIAPDFQPFVIKEIETMLLTVILTMADHLRSLKYREEDSRQARANAETNESASQSMLKLPFTTPSPSPSPVPVYCGLEQLFTAMASVYRHRLNQGLKFWYRYDNPLNAFVKHLTDVRERSTARAIVAFFSAIAGGDQCAPLAFQLMEAGTDRTALTSSTKVSWGMLFACIQYYLPIITTSTKMDDNDESLLIELLSLMQQVVLYSPVARHALWQDPLYQTRDSLLQLVSRPISSLLRAALLNTLAAFATSWGGGIDGLGASISAEIWLALEASDYLVDKLPTAKPSTVQNISGSLPPGSGAPPPAYWGTLNMEKEKDHGYHETLALLKLLGDAIHTPNRRDDLLNGFPPMASTLPPSLGLDTRPSPGGKPYVRLVVDILTKLSSLSFQYPGTQWQLTAACLKVLENSLDSFDLQLLASLNKMSFAAKMQATGQTDTIATPENMQALLYSYVTHPGYSVMLGMLSYDGHYKKLFELLDDSLDRIADHRHFGPYYIKCVLRTLRIMYRVLQLQDSFINVLLPSLAEKSQRTNTSKFKLQNATFDAVPRVVSLGQHLLSHSPTIVQIALLTNAEEFEEICCLSTRVLDALATGHLLPMPARGAQADSSNTIISSTPTLLPLDVPTISTPIPKMADRIAKILSSSKSSSTIRFGVEQRLAIDQPELTSVDDYLYDINNIPFWTASKTIRDSYPFDSEDDVDMARPQRICSVRIALLDLLVNNVALDTITPNVAEYLLGYMDVGRLSPVFNRILSMMAIPDSKLSSLALLKRNKPLSRLSSMMDLSTDNLFGLASQTSEMDEDSSDDLMQLYGGTLAVDKDNDELLVQTHPILAEKCYRLMYQLCAHPTTAHTTLRILRTEHDYFFRQCAALYGRLETDAHVPVPTVFAGNMILPDNTSIASDALRLPALLHQRAWFLESLALELHYLADTQQKANITTLLDPLFRADVLPGQGVQHPRFDQTCIKVVELLRSLDFRWQDGLLTQVPDAFEPVYFPCFDATPFKTTSARGCEVFDMVSIYAVLVQEYQARAQATATVTPSMAMDDDNKGDAVMDAMREEMYTILSVLMAENHSREIIHARLHCLRAWKQVIHVALTDCADFFDADRFVFVVYALLEALFPAIAQWRDYGDVSVMKALSQLVMTLVARLVHQDPSVQAPTQSSLPPLRPTLLTDHQLLYILTSLVKAVHQDLPGQVRGNFYMAIVNVLQYVQLHCTSAPGFVHPLKIQLVDYLASCYDDLMSIMCNDACYGLGVWRTTALTALSCLYELSQDVNVSQFLSLLIRRNFLRFIIDTIKKEDELLVRIVSEPEASLYPLYIYEAEIALLTRISCTKEGAQCLIDNGIMDVIGRCEFLRSHPKENKKLLALYNELLQPTLVLITGIVTVVGKLNGTLLQKAEHFVHLQQDLIISVLRFDLSLVTYAKLEQMKLVTNLMYRLSCRPGYFQQMLVHNLSVVHAAMVHLLDLPSDKDILARISPANEQETVWAKTPLVENNVPTNKFVSMVRQELKHISIASKLYDHNQKQDQP</sequence>
<dbReference type="STRING" id="101127.A0A1X2GMI4"/>
<organism evidence="5 6">
    <name type="scientific">Hesseltinella vesiculosa</name>
    <dbReference type="NCBI Taxonomy" id="101127"/>
    <lineage>
        <taxon>Eukaryota</taxon>
        <taxon>Fungi</taxon>
        <taxon>Fungi incertae sedis</taxon>
        <taxon>Mucoromycota</taxon>
        <taxon>Mucoromycotina</taxon>
        <taxon>Mucoromycetes</taxon>
        <taxon>Mucorales</taxon>
        <taxon>Cunninghamellaceae</taxon>
        <taxon>Hesseltinella</taxon>
    </lineage>
</organism>
<evidence type="ECO:0000256" key="1">
    <source>
        <dbReference type="ARBA" id="ARBA00004123"/>
    </source>
</evidence>
<evidence type="ECO:0000313" key="5">
    <source>
        <dbReference type="EMBL" id="ORX57058.1"/>
    </source>
</evidence>
<reference evidence="5 6" key="1">
    <citation type="submission" date="2016-07" db="EMBL/GenBank/DDBJ databases">
        <title>Pervasive Adenine N6-methylation of Active Genes in Fungi.</title>
        <authorList>
            <consortium name="DOE Joint Genome Institute"/>
            <person name="Mondo S.J."/>
            <person name="Dannebaum R.O."/>
            <person name="Kuo R.C."/>
            <person name="Labutti K."/>
            <person name="Haridas S."/>
            <person name="Kuo A."/>
            <person name="Salamov A."/>
            <person name="Ahrendt S.R."/>
            <person name="Lipzen A."/>
            <person name="Sullivan W."/>
            <person name="Andreopoulos W.B."/>
            <person name="Clum A."/>
            <person name="Lindquist E."/>
            <person name="Daum C."/>
            <person name="Ramamoorthy G.K."/>
            <person name="Gryganskyi A."/>
            <person name="Culley D."/>
            <person name="Magnuson J.K."/>
            <person name="James T.Y."/>
            <person name="O'Malley M.A."/>
            <person name="Stajich J.E."/>
            <person name="Spatafora J.W."/>
            <person name="Visel A."/>
            <person name="Grigoriev I.V."/>
        </authorList>
    </citation>
    <scope>NUCLEOTIDE SEQUENCE [LARGE SCALE GENOMIC DNA]</scope>
    <source>
        <strain evidence="5 6">NRRL 3301</strain>
    </source>
</reference>
<dbReference type="GO" id="GO:0044611">
    <property type="term" value="C:nuclear pore inner ring"/>
    <property type="evidence" value="ECO:0007669"/>
    <property type="project" value="TreeGrafter"/>
</dbReference>
<dbReference type="EMBL" id="MCGT01000009">
    <property type="protein sequence ID" value="ORX57058.1"/>
    <property type="molecule type" value="Genomic_DNA"/>
</dbReference>
<dbReference type="InterPro" id="IPR021827">
    <property type="entry name" value="Nup186/Nup192/Nup205"/>
</dbReference>
<keyword evidence="6" id="KW-1185">Reference proteome</keyword>
<dbReference type="GO" id="GO:0017056">
    <property type="term" value="F:structural constituent of nuclear pore"/>
    <property type="evidence" value="ECO:0007669"/>
    <property type="project" value="TreeGrafter"/>
</dbReference>
<evidence type="ECO:0000256" key="3">
    <source>
        <dbReference type="ARBA" id="ARBA00022448"/>
    </source>
</evidence>
<proteinExistence type="inferred from homology"/>
<protein>
    <submittedName>
        <fullName evidence="5">Uncharacterized protein</fullName>
    </submittedName>
</protein>
<evidence type="ECO:0000256" key="2">
    <source>
        <dbReference type="ARBA" id="ARBA00005892"/>
    </source>
</evidence>
<keyword evidence="3" id="KW-0813">Transport</keyword>
<dbReference type="OrthoDB" id="2019644at2759"/>
<evidence type="ECO:0000313" key="6">
    <source>
        <dbReference type="Proteomes" id="UP000242146"/>
    </source>
</evidence>
<comment type="similarity">
    <text evidence="2">Belongs to the NUP186/NUP192/NUP205 family.</text>
</comment>
<dbReference type="PANTHER" id="PTHR31344:SF0">
    <property type="entry name" value="NUCLEAR PORE COMPLEX PROTEIN NUP205"/>
    <property type="match status" value="1"/>
</dbReference>
<dbReference type="GO" id="GO:0006999">
    <property type="term" value="P:nuclear pore organization"/>
    <property type="evidence" value="ECO:0007669"/>
    <property type="project" value="TreeGrafter"/>
</dbReference>
<accession>A0A1X2GMI4</accession>
<name>A0A1X2GMI4_9FUNG</name>
<dbReference type="Pfam" id="PF11894">
    <property type="entry name" value="Nup192"/>
    <property type="match status" value="1"/>
</dbReference>
<dbReference type="Proteomes" id="UP000242146">
    <property type="component" value="Unassembled WGS sequence"/>
</dbReference>
<evidence type="ECO:0000256" key="4">
    <source>
        <dbReference type="ARBA" id="ARBA00023242"/>
    </source>
</evidence>